<proteinExistence type="predicted"/>
<organism evidence="1 2">
    <name type="scientific">Dermatophagoides farinae</name>
    <name type="common">American house dust mite</name>
    <dbReference type="NCBI Taxonomy" id="6954"/>
    <lineage>
        <taxon>Eukaryota</taxon>
        <taxon>Metazoa</taxon>
        <taxon>Ecdysozoa</taxon>
        <taxon>Arthropoda</taxon>
        <taxon>Chelicerata</taxon>
        <taxon>Arachnida</taxon>
        <taxon>Acari</taxon>
        <taxon>Acariformes</taxon>
        <taxon>Sarcoptiformes</taxon>
        <taxon>Astigmata</taxon>
        <taxon>Psoroptidia</taxon>
        <taxon>Analgoidea</taxon>
        <taxon>Pyroglyphidae</taxon>
        <taxon>Dermatophagoidinae</taxon>
        <taxon>Dermatophagoides</taxon>
    </lineage>
</organism>
<evidence type="ECO:0000313" key="1">
    <source>
        <dbReference type="EMBL" id="KAH9528930.1"/>
    </source>
</evidence>
<reference evidence="1" key="1">
    <citation type="submission" date="2013-05" db="EMBL/GenBank/DDBJ databases">
        <authorList>
            <person name="Yim A.K.Y."/>
            <person name="Chan T.F."/>
            <person name="Ji K.M."/>
            <person name="Liu X.Y."/>
            <person name="Zhou J.W."/>
            <person name="Li R.Q."/>
            <person name="Yang K.Y."/>
            <person name="Li J."/>
            <person name="Li M."/>
            <person name="Law P.T.W."/>
            <person name="Wu Y.L."/>
            <person name="Cai Z.L."/>
            <person name="Qin H."/>
            <person name="Bao Y."/>
            <person name="Leung R.K.K."/>
            <person name="Ng P.K.S."/>
            <person name="Zou J."/>
            <person name="Zhong X.J."/>
            <person name="Ran P.X."/>
            <person name="Zhong N.S."/>
            <person name="Liu Z.G."/>
            <person name="Tsui S.K.W."/>
        </authorList>
    </citation>
    <scope>NUCLEOTIDE SEQUENCE</scope>
    <source>
        <strain evidence="1">Derf</strain>
        <tissue evidence="1">Whole organism</tissue>
    </source>
</reference>
<accession>A0A922IF35</accession>
<gene>
    <name evidence="1" type="ORF">DERF_002838</name>
</gene>
<dbReference type="Proteomes" id="UP000790347">
    <property type="component" value="Unassembled WGS sequence"/>
</dbReference>
<name>A0A922IF35_DERFA</name>
<sequence length="188" mass="21771">MDTDILRKNIEINMDRIKQIQHEIGSKTDEIVHILRTINSIKTDDQSSSNYFLNLKNLIAQTIEKKLQILQLLIDVQSYSNKLDKTMAITNHNHHGRLYYDRLVLLKLRKQSANFDLEKIPLNSEQWIDLCIANYTESLLVGSEKSQPYKDTMSIITDELSKIHIIQQQQTGCDVTIFVPRMNDEAVG</sequence>
<protein>
    <submittedName>
        <fullName evidence="1">Uncharacterized protein</fullName>
    </submittedName>
</protein>
<dbReference type="AlphaFoldDB" id="A0A922IF35"/>
<reference evidence="1" key="2">
    <citation type="journal article" date="2022" name="Res Sq">
        <title>Comparative Genomics Reveals Insights into the Divergent Evolution of Astigmatic Mites and Household Pest Adaptations.</title>
        <authorList>
            <person name="Xiong Q."/>
            <person name="Wan A.T.-Y."/>
            <person name="Liu X.-Y."/>
            <person name="Fung C.S.-H."/>
            <person name="Xiao X."/>
            <person name="Malainual N."/>
            <person name="Hou J."/>
            <person name="Wang L."/>
            <person name="Wang M."/>
            <person name="Yang K."/>
            <person name="Cui Y."/>
            <person name="Leung E."/>
            <person name="Nong W."/>
            <person name="Shin S.-K."/>
            <person name="Au S."/>
            <person name="Jeong K.Y."/>
            <person name="Chew F.T."/>
            <person name="Hui J."/>
            <person name="Leung T.F."/>
            <person name="Tungtrongchitr A."/>
            <person name="Zhong N."/>
            <person name="Liu Z."/>
            <person name="Tsui S."/>
        </authorList>
    </citation>
    <scope>NUCLEOTIDE SEQUENCE</scope>
    <source>
        <strain evidence="1">Derf</strain>
        <tissue evidence="1">Whole organism</tissue>
    </source>
</reference>
<comment type="caution">
    <text evidence="1">The sequence shown here is derived from an EMBL/GenBank/DDBJ whole genome shotgun (WGS) entry which is preliminary data.</text>
</comment>
<evidence type="ECO:0000313" key="2">
    <source>
        <dbReference type="Proteomes" id="UP000790347"/>
    </source>
</evidence>
<keyword evidence="2" id="KW-1185">Reference proteome</keyword>
<dbReference type="EMBL" id="ASGP02000001">
    <property type="protein sequence ID" value="KAH9528930.1"/>
    <property type="molecule type" value="Genomic_DNA"/>
</dbReference>